<accession>A0A0G4GSH5</accession>
<sequence length="123" mass="13827">MQMSHADCILHSYWWTLGTTSSDAKNILKAGTDTVANWRCSFREAVGNESVSKGWMSPGQKIGGKTAEGEKIDVFMDETLCGHCKFHRGKPTTGVWIVGCVEKTEERKFFFVAVEDRHKARIQ</sequence>
<name>A0A0G4GSH5_9ALVE</name>
<proteinExistence type="predicted"/>
<evidence type="ECO:0000313" key="1">
    <source>
        <dbReference type="EMBL" id="CEM33570.1"/>
    </source>
</evidence>
<gene>
    <name evidence="1" type="ORF">Cvel_23183</name>
</gene>
<protein>
    <submittedName>
        <fullName evidence="1">Uncharacterized protein</fullName>
    </submittedName>
</protein>
<dbReference type="EMBL" id="CDMZ01001504">
    <property type="protein sequence ID" value="CEM33570.1"/>
    <property type="molecule type" value="Genomic_DNA"/>
</dbReference>
<reference evidence="1" key="1">
    <citation type="submission" date="2014-11" db="EMBL/GenBank/DDBJ databases">
        <authorList>
            <person name="Otto D Thomas"/>
            <person name="Naeem Raeece"/>
        </authorList>
    </citation>
    <scope>NUCLEOTIDE SEQUENCE</scope>
</reference>
<dbReference type="VEuPathDB" id="CryptoDB:Cvel_23183"/>
<dbReference type="PhylomeDB" id="A0A0G4GSH5"/>
<organism evidence="1">
    <name type="scientific">Chromera velia CCMP2878</name>
    <dbReference type="NCBI Taxonomy" id="1169474"/>
    <lineage>
        <taxon>Eukaryota</taxon>
        <taxon>Sar</taxon>
        <taxon>Alveolata</taxon>
        <taxon>Colpodellida</taxon>
        <taxon>Chromeraceae</taxon>
        <taxon>Chromera</taxon>
    </lineage>
</organism>
<dbReference type="AlphaFoldDB" id="A0A0G4GSH5"/>